<evidence type="ECO:0000256" key="1">
    <source>
        <dbReference type="ARBA" id="ARBA00004141"/>
    </source>
</evidence>
<feature type="transmembrane region" description="Helical" evidence="10">
    <location>
        <begin position="484"/>
        <end position="503"/>
    </location>
</feature>
<proteinExistence type="inferred from homology"/>
<dbReference type="InterPro" id="IPR004813">
    <property type="entry name" value="OPT"/>
</dbReference>
<evidence type="ECO:0000256" key="4">
    <source>
        <dbReference type="ARBA" id="ARBA00022692"/>
    </source>
</evidence>
<evidence type="ECO:0000256" key="6">
    <source>
        <dbReference type="ARBA" id="ARBA00022927"/>
    </source>
</evidence>
<feature type="transmembrane region" description="Helical" evidence="10">
    <location>
        <begin position="738"/>
        <end position="760"/>
    </location>
</feature>
<feature type="transmembrane region" description="Helical" evidence="10">
    <location>
        <begin position="510"/>
        <end position="539"/>
    </location>
</feature>
<dbReference type="Proteomes" id="UP000664132">
    <property type="component" value="Unassembled WGS sequence"/>
</dbReference>
<reference evidence="11" key="1">
    <citation type="submission" date="2021-02" db="EMBL/GenBank/DDBJ databases">
        <title>Genome sequence Cadophora malorum strain M34.</title>
        <authorList>
            <person name="Stefanovic E."/>
            <person name="Vu D."/>
            <person name="Scully C."/>
            <person name="Dijksterhuis J."/>
            <person name="Roader J."/>
            <person name="Houbraken J."/>
        </authorList>
    </citation>
    <scope>NUCLEOTIDE SEQUENCE</scope>
    <source>
        <strain evidence="11">M34</strain>
    </source>
</reference>
<evidence type="ECO:0000256" key="2">
    <source>
        <dbReference type="ARBA" id="ARBA00008807"/>
    </source>
</evidence>
<evidence type="ECO:0008006" key="13">
    <source>
        <dbReference type="Google" id="ProtNLM"/>
    </source>
</evidence>
<feature type="transmembrane region" description="Helical" evidence="10">
    <location>
        <begin position="700"/>
        <end position="726"/>
    </location>
</feature>
<feature type="compositionally biased region" description="Basic and acidic residues" evidence="9">
    <location>
        <begin position="42"/>
        <end position="54"/>
    </location>
</feature>
<evidence type="ECO:0000256" key="10">
    <source>
        <dbReference type="SAM" id="Phobius"/>
    </source>
</evidence>
<feature type="region of interest" description="Disordered" evidence="9">
    <location>
        <begin position="24"/>
        <end position="55"/>
    </location>
</feature>
<keyword evidence="5" id="KW-0571">Peptide transport</keyword>
<evidence type="ECO:0000313" key="12">
    <source>
        <dbReference type="Proteomes" id="UP000664132"/>
    </source>
</evidence>
<dbReference type="GO" id="GO:0016020">
    <property type="term" value="C:membrane"/>
    <property type="evidence" value="ECO:0007669"/>
    <property type="project" value="UniProtKB-SubCell"/>
</dbReference>
<dbReference type="OrthoDB" id="9986677at2759"/>
<keyword evidence="4 10" id="KW-0812">Transmembrane</keyword>
<dbReference type="EMBL" id="JAFJYH010000393">
    <property type="protein sequence ID" value="KAG4412275.1"/>
    <property type="molecule type" value="Genomic_DNA"/>
</dbReference>
<comment type="similarity">
    <text evidence="2">Belongs to the oligopeptide OPT transporter family.</text>
</comment>
<comment type="caution">
    <text evidence="11">The sequence shown here is derived from an EMBL/GenBank/DDBJ whole genome shotgun (WGS) entry which is preliminary data.</text>
</comment>
<gene>
    <name evidence="11" type="ORF">IFR04_014601</name>
</gene>
<evidence type="ECO:0000256" key="5">
    <source>
        <dbReference type="ARBA" id="ARBA00022856"/>
    </source>
</evidence>
<dbReference type="AlphaFoldDB" id="A0A8H7T0I0"/>
<feature type="transmembrane region" description="Helical" evidence="10">
    <location>
        <begin position="591"/>
        <end position="610"/>
    </location>
</feature>
<comment type="subcellular location">
    <subcellularLocation>
        <location evidence="1">Membrane</location>
        <topology evidence="1">Multi-pass membrane protein</topology>
    </subcellularLocation>
</comment>
<sequence length="951" mass="106000">MDRIFTSRKPALATAIVMDSGSSTSLEKTKTEKSTENLVRISESDSRDAERGSGEPRVVANMEEIALKALHIDDDPTLNPWTFRMFLIGFGLSGFGSALATIFLFKPQSVSVSIIFLTVISYVAGNALEYIIPKTGKVGRWLNPHSFNSKEHLAIVIMSGSASGAAAATEVLATQKLYYNIVPNAAVAVLLLFSSQLLGYGMAGVLRKSLVYPTKMVWPSILPLSALIETLHRDKAEMKKKFNLFWIVFGAVAVWEWFPQYIAPFLTGVSVFCLANQKNLVFTNIFGGTSGNEGLGLLAVSFDWQYIGVSSFFLPLITLTNSFIGFILCMALYIGVYYGNVWDALRFPFLSQQLFSVDSNSTKFDIYNQSKILDVNNELDTNRLAAVGIPSFATTYATYLLTTNLAVTATIAHIMLWNREEVGESFSRPSWSKIKNYRPSANTFMFWKKKQQAPGSERLEDANISDLDPHYRQMLAYAEVPSSWYILIFMISMILGIFCIYNLKSTLPWWGFLVAVTLSFMSTLFFGAMAGLIGFTVPITSLIQLIGGYLHPGQPVANMYFVLFGANAQAQALYLIHNLKLGQYGKLSPKCTFTVQIIGTIFGAIVNYALMNTITTNQREILLSIQGTNIWSGQVIQSFNSNAIAFGALSKYMFSVGRTYQWIVLALPLGFAVPLPFYFAHRRFPTLGLDYIVTPVITWYLGYLSVGINSSVMMHFIIGFVIQFYIRKKYPEWFLKYNYILAAAISGGTELLVFVTTFAVQGASGKEVPFPPWWGNNYQKGNVDFCMRNPAVEASRRTDTESRSNNDISSSALNITSRDVQYANFDSIDARGLCDTNFGKYGQCSSATWTDVPTGNTLEDSSHAFYAFYSTCKMIGYNPAVNMKGDDKFAFGTSQTKLDKYIHAFSVKKGYGWAPNIWYAGRHFKDAKCWYKETGSGWRHSQGVCKIAFTC</sequence>
<dbReference type="NCBIfam" id="TIGR00728">
    <property type="entry name" value="OPT_sfam"/>
    <property type="match status" value="1"/>
</dbReference>
<evidence type="ECO:0000256" key="8">
    <source>
        <dbReference type="ARBA" id="ARBA00023136"/>
    </source>
</evidence>
<feature type="transmembrane region" description="Helical" evidence="10">
    <location>
        <begin position="85"/>
        <end position="105"/>
    </location>
</feature>
<feature type="transmembrane region" description="Helical" evidence="10">
    <location>
        <begin position="111"/>
        <end position="132"/>
    </location>
</feature>
<feature type="transmembrane region" description="Helical" evidence="10">
    <location>
        <begin position="185"/>
        <end position="206"/>
    </location>
</feature>
<keyword evidence="6" id="KW-0653">Protein transport</keyword>
<dbReference type="InterPro" id="IPR004648">
    <property type="entry name" value="Oligpept_transpt"/>
</dbReference>
<evidence type="ECO:0000313" key="11">
    <source>
        <dbReference type="EMBL" id="KAG4412275.1"/>
    </source>
</evidence>
<feature type="transmembrane region" description="Helical" evidence="10">
    <location>
        <begin position="559"/>
        <end position="579"/>
    </location>
</feature>
<keyword evidence="3" id="KW-0813">Transport</keyword>
<feature type="transmembrane region" description="Helical" evidence="10">
    <location>
        <begin position="153"/>
        <end position="173"/>
    </location>
</feature>
<accession>A0A8H7T0I0</accession>
<organism evidence="11 12">
    <name type="scientific">Cadophora malorum</name>
    <dbReference type="NCBI Taxonomy" id="108018"/>
    <lineage>
        <taxon>Eukaryota</taxon>
        <taxon>Fungi</taxon>
        <taxon>Dikarya</taxon>
        <taxon>Ascomycota</taxon>
        <taxon>Pezizomycotina</taxon>
        <taxon>Leotiomycetes</taxon>
        <taxon>Helotiales</taxon>
        <taxon>Ploettnerulaceae</taxon>
        <taxon>Cadophora</taxon>
    </lineage>
</organism>
<evidence type="ECO:0000256" key="7">
    <source>
        <dbReference type="ARBA" id="ARBA00022989"/>
    </source>
</evidence>
<feature type="transmembrane region" description="Helical" evidence="10">
    <location>
        <begin position="662"/>
        <end position="680"/>
    </location>
</feature>
<dbReference type="PANTHER" id="PTHR22601">
    <property type="entry name" value="ISP4 LIKE PROTEIN"/>
    <property type="match status" value="1"/>
</dbReference>
<dbReference type="Pfam" id="PF03169">
    <property type="entry name" value="OPT"/>
    <property type="match status" value="1"/>
</dbReference>
<keyword evidence="7 10" id="KW-1133">Transmembrane helix</keyword>
<keyword evidence="12" id="KW-1185">Reference proteome</keyword>
<dbReference type="GO" id="GO:0015031">
    <property type="term" value="P:protein transport"/>
    <property type="evidence" value="ECO:0007669"/>
    <property type="project" value="UniProtKB-KW"/>
</dbReference>
<feature type="transmembrane region" description="Helical" evidence="10">
    <location>
        <begin position="312"/>
        <end position="338"/>
    </location>
</feature>
<feature type="transmembrane region" description="Helical" evidence="10">
    <location>
        <begin position="242"/>
        <end position="258"/>
    </location>
</feature>
<name>A0A8H7T0I0_9HELO</name>
<evidence type="ECO:0000256" key="3">
    <source>
        <dbReference type="ARBA" id="ARBA00022448"/>
    </source>
</evidence>
<evidence type="ECO:0000256" key="9">
    <source>
        <dbReference type="SAM" id="MobiDB-lite"/>
    </source>
</evidence>
<protein>
    <recommendedName>
        <fullName evidence="13">OPT superfamily oligopeptide transporter</fullName>
    </recommendedName>
</protein>
<keyword evidence="8 10" id="KW-0472">Membrane</keyword>
<dbReference type="GO" id="GO:0035673">
    <property type="term" value="F:oligopeptide transmembrane transporter activity"/>
    <property type="evidence" value="ECO:0007669"/>
    <property type="project" value="InterPro"/>
</dbReference>